<dbReference type="InterPro" id="IPR001173">
    <property type="entry name" value="Glyco_trans_2-like"/>
</dbReference>
<keyword evidence="3 5" id="KW-0808">Transferase</keyword>
<comment type="similarity">
    <text evidence="1">Belongs to the glycosyltransferase 2 family.</text>
</comment>
<evidence type="ECO:0000313" key="5">
    <source>
        <dbReference type="EMBL" id="SDY73850.1"/>
    </source>
</evidence>
<dbReference type="PANTHER" id="PTHR43179">
    <property type="entry name" value="RHAMNOSYLTRANSFERASE WBBL"/>
    <property type="match status" value="1"/>
</dbReference>
<dbReference type="EMBL" id="FNPR01000003">
    <property type="protein sequence ID" value="SDY73850.1"/>
    <property type="molecule type" value="Genomic_DNA"/>
</dbReference>
<feature type="domain" description="Glycosyltransferase 2-like" evidence="4">
    <location>
        <begin position="199"/>
        <end position="317"/>
    </location>
</feature>
<dbReference type="InterPro" id="IPR029044">
    <property type="entry name" value="Nucleotide-diphossugar_trans"/>
</dbReference>
<evidence type="ECO:0000256" key="3">
    <source>
        <dbReference type="ARBA" id="ARBA00022679"/>
    </source>
</evidence>
<dbReference type="Pfam" id="PF00535">
    <property type="entry name" value="Glycos_transf_2"/>
    <property type="match status" value="1"/>
</dbReference>
<dbReference type="GeneID" id="78125441"/>
<reference evidence="5 6" key="1">
    <citation type="submission" date="2016-10" db="EMBL/GenBank/DDBJ databases">
        <authorList>
            <person name="de Groot N.N."/>
        </authorList>
    </citation>
    <scope>NUCLEOTIDE SEQUENCE [LARGE SCALE GENOMIC DNA]</scope>
    <source>
        <strain evidence="5 6">DSM 24677</strain>
    </source>
</reference>
<keyword evidence="6" id="KW-1185">Reference proteome</keyword>
<dbReference type="RefSeq" id="WP_089893006.1">
    <property type="nucleotide sequence ID" value="NZ_CALJFH010000035.1"/>
</dbReference>
<evidence type="ECO:0000256" key="2">
    <source>
        <dbReference type="ARBA" id="ARBA00022676"/>
    </source>
</evidence>
<accession>A0A1H3MAV6</accession>
<dbReference type="SUPFAM" id="SSF53448">
    <property type="entry name" value="Nucleotide-diphospho-sugar transferases"/>
    <property type="match status" value="1"/>
</dbReference>
<dbReference type="Gene3D" id="3.90.550.10">
    <property type="entry name" value="Spore Coat Polysaccharide Biosynthesis Protein SpsA, Chain A"/>
    <property type="match status" value="1"/>
</dbReference>
<keyword evidence="2" id="KW-0328">Glycosyltransferase</keyword>
<protein>
    <submittedName>
        <fullName evidence="5">Glycosyltransferase, GT2 family</fullName>
    </submittedName>
</protein>
<dbReference type="PANTHER" id="PTHR43179:SF12">
    <property type="entry name" value="GALACTOFURANOSYLTRANSFERASE GLFT2"/>
    <property type="match status" value="1"/>
</dbReference>
<evidence type="ECO:0000256" key="1">
    <source>
        <dbReference type="ARBA" id="ARBA00006739"/>
    </source>
</evidence>
<dbReference type="SUPFAM" id="SSF53756">
    <property type="entry name" value="UDP-Glycosyltransferase/glycogen phosphorylase"/>
    <property type="match status" value="1"/>
</dbReference>
<dbReference type="OrthoDB" id="9771846at2"/>
<dbReference type="STRING" id="576131.SAMN05444486_103496"/>
<evidence type="ECO:0000313" key="6">
    <source>
        <dbReference type="Proteomes" id="UP000199026"/>
    </source>
</evidence>
<gene>
    <name evidence="5" type="ORF">SAMN05444486_103496</name>
</gene>
<organism evidence="5 6">
    <name type="scientific">Lentibacter algarum</name>
    <dbReference type="NCBI Taxonomy" id="576131"/>
    <lineage>
        <taxon>Bacteria</taxon>
        <taxon>Pseudomonadati</taxon>
        <taxon>Pseudomonadota</taxon>
        <taxon>Alphaproteobacteria</taxon>
        <taxon>Rhodobacterales</taxon>
        <taxon>Roseobacteraceae</taxon>
        <taxon>Lentibacter</taxon>
    </lineage>
</organism>
<dbReference type="Proteomes" id="UP000199026">
    <property type="component" value="Unassembled WGS sequence"/>
</dbReference>
<dbReference type="AlphaFoldDB" id="A0A1H3MAV6"/>
<dbReference type="Pfam" id="PF13692">
    <property type="entry name" value="Glyco_trans_1_4"/>
    <property type="match status" value="1"/>
</dbReference>
<sequence length="832" mass="90370">MLRRLYLIFLRYAEQNLSLDLPGGPLGDSAGRDFGHIEKIALRSNRLTVTGWSTAQRVGLVLGRTRLWTTPDLVQPGSEAKGFGFDIPFEASDLAIHLSQGTIHEGDHATVCHFAGVTSGQIARGRLSLVALYIWTLVQLLPTIWRWKRWGDLGAREVVKERLGLVPVSTASVMEGRVLRPASESVKALMAQVACGGVTIVLPVHDAFETLVECLDRIADHTEMNWHLIVIDDQSRDPRVWPMLQSWSAVHADRVTLLRNRVNLGFIQSTNRGLELALRRGVPVVLLNSDALVPKGWAQRLLVPLADTSIATVTPMSNDAEIFTAPVIGARHELRKGEADALDAVARELNPLEGLVEAPTGIGFCMAIAPRYLAQIPQFDLAFGKGYGEETDWCQKVRKVGGRHVCTPALFVEHRGGASFGSVTKQSLLARNGAEISRRYPQYDREVQTFVRNDPATVARLALGLAWLAGRQDEVPVYLAHAMGGGADKYLKDRIARDIGCGLSSVVIRVGQAHDWKLELHTALGVTQGLSNDLSLVQALIARLPKLRLIYSCGVGARDAAALPRVLLQMARANGANHPVEVLLHDFFPVSPSYTLLGKDGAYRGVPLAAGSLAQDTAHRYSRQGRPDVSLAEWQAAWGDLIAAAQRCVVFTANSAAILAEAYPLAAQKTFVEPHQILHSIPRIFPMTEDVPVIGVLGNIGYQKGAALLQKLAYELAQTGRARLVVIGHIDPSWALPPSAYVHGCYELRDLPGLVARYGISGWLIPSIWPETFSFTTHEALATGMPVVSFDLGAQGEAVRAANRQGAQATVLPFEPCGGIDIDALLTAIKPD</sequence>
<dbReference type="GO" id="GO:0016757">
    <property type="term" value="F:glycosyltransferase activity"/>
    <property type="evidence" value="ECO:0007669"/>
    <property type="project" value="UniProtKB-KW"/>
</dbReference>
<evidence type="ECO:0000259" key="4">
    <source>
        <dbReference type="Pfam" id="PF00535"/>
    </source>
</evidence>
<proteinExistence type="inferred from homology"/>
<name>A0A1H3MAV6_9RHOB</name>
<dbReference type="Gene3D" id="3.40.50.2000">
    <property type="entry name" value="Glycogen Phosphorylase B"/>
    <property type="match status" value="1"/>
</dbReference>